<feature type="transmembrane region" description="Helical" evidence="7">
    <location>
        <begin position="343"/>
        <end position="367"/>
    </location>
</feature>
<keyword evidence="10" id="KW-1185">Reference proteome</keyword>
<evidence type="ECO:0000259" key="8">
    <source>
        <dbReference type="PROSITE" id="PS50850"/>
    </source>
</evidence>
<feature type="transmembrane region" description="Helical" evidence="7">
    <location>
        <begin position="442"/>
        <end position="466"/>
    </location>
</feature>
<dbReference type="InterPro" id="IPR020846">
    <property type="entry name" value="MFS_dom"/>
</dbReference>
<dbReference type="STRING" id="1231336.L248_3122"/>
<keyword evidence="5 7" id="KW-1133">Transmembrane helix</keyword>
<dbReference type="CDD" id="cd17321">
    <property type="entry name" value="MFS_MMR_MDR_like"/>
    <property type="match status" value="1"/>
</dbReference>
<dbReference type="InterPro" id="IPR011701">
    <property type="entry name" value="MFS"/>
</dbReference>
<dbReference type="eggNOG" id="COG2814">
    <property type="taxonomic scope" value="Bacteria"/>
</dbReference>
<feature type="domain" description="Major facilitator superfamily (MFS) profile" evidence="8">
    <location>
        <begin position="15"/>
        <end position="472"/>
    </location>
</feature>
<evidence type="ECO:0000256" key="4">
    <source>
        <dbReference type="ARBA" id="ARBA00022692"/>
    </source>
</evidence>
<feature type="transmembrane region" description="Helical" evidence="7">
    <location>
        <begin position="411"/>
        <end position="430"/>
    </location>
</feature>
<evidence type="ECO:0000256" key="2">
    <source>
        <dbReference type="ARBA" id="ARBA00022448"/>
    </source>
</evidence>
<dbReference type="GO" id="GO:0022857">
    <property type="term" value="F:transmembrane transporter activity"/>
    <property type="evidence" value="ECO:0007669"/>
    <property type="project" value="InterPro"/>
</dbReference>
<organism evidence="9 10">
    <name type="scientific">Schleiferilactobacillus shenzhenensis LY-73</name>
    <dbReference type="NCBI Taxonomy" id="1231336"/>
    <lineage>
        <taxon>Bacteria</taxon>
        <taxon>Bacillati</taxon>
        <taxon>Bacillota</taxon>
        <taxon>Bacilli</taxon>
        <taxon>Lactobacillales</taxon>
        <taxon>Lactobacillaceae</taxon>
        <taxon>Schleiferilactobacillus</taxon>
    </lineage>
</organism>
<dbReference type="PANTHER" id="PTHR42718:SF46">
    <property type="entry name" value="BLR6921 PROTEIN"/>
    <property type="match status" value="1"/>
</dbReference>
<keyword evidence="2" id="KW-0813">Transport</keyword>
<dbReference type="GO" id="GO:0005886">
    <property type="term" value="C:plasma membrane"/>
    <property type="evidence" value="ECO:0007669"/>
    <property type="project" value="UniProtKB-SubCell"/>
</dbReference>
<evidence type="ECO:0000256" key="7">
    <source>
        <dbReference type="SAM" id="Phobius"/>
    </source>
</evidence>
<proteinExistence type="predicted"/>
<feature type="transmembrane region" description="Helical" evidence="7">
    <location>
        <begin position="311"/>
        <end position="331"/>
    </location>
</feature>
<reference evidence="10" key="1">
    <citation type="journal article" date="2013" name="Genome Announc.">
        <title>Whole-Genome Sequencing of Lactobacillus shenzhenensis Strain LY-73T.</title>
        <authorList>
            <person name="Lin Z."/>
            <person name="Liu Z."/>
            <person name="Yang R."/>
            <person name="Zou Y."/>
            <person name="Wan D."/>
            <person name="Chen J."/>
            <person name="Guo M."/>
            <person name="Zhao J."/>
            <person name="Fang C."/>
            <person name="Yang R."/>
            <person name="Liu F."/>
        </authorList>
    </citation>
    <scope>NUCLEOTIDE SEQUENCE [LARGE SCALE GENOMIC DNA]</scope>
    <source>
        <strain evidence="10">LY-73</strain>
    </source>
</reference>
<comment type="subcellular location">
    <subcellularLocation>
        <location evidence="1">Cell membrane</location>
        <topology evidence="1">Multi-pass membrane protein</topology>
    </subcellularLocation>
</comment>
<dbReference type="Proteomes" id="UP000030647">
    <property type="component" value="Unassembled WGS sequence"/>
</dbReference>
<dbReference type="Gene3D" id="1.20.1720.10">
    <property type="entry name" value="Multidrug resistance protein D"/>
    <property type="match status" value="1"/>
</dbReference>
<dbReference type="EMBL" id="KI271590">
    <property type="protein sequence ID" value="ERL64960.1"/>
    <property type="molecule type" value="Genomic_DNA"/>
</dbReference>
<sequence>MTLMAAETKQGQYQIVGVLGLFSLLTALAGSSTNLALPRIAIDLHVTSSTATWIVQVALITTTILLVMFGHLGDLLSKNFIFSAGGLLFTVGSLITGVAFDIVTMLVGRFIQAIGAAMVMANSMGIVTEHFADSNRAEALAAIGMFVSVGSISGPALGGLIMSFTSWRWIFLLNVPLGILGAFLGARVLPLPRYRWADIKKATAHANWTGQNLFTAGIILFFLSGSIFQNGLQRWVIGTLLLVSGVALTAAAFIQDNHAAKPWFAPALARNHDFLLSVILLGLAMLVNAVSNILLPFYLQSFGRMTPLASGLIMVLQDATMLLITPAAGWLADHWDRMKLTMVGLAVLVISQLGYITFPANMALWRIIPPIVLNGIGMGLFLTPNNAITMGVVPATLTGVAGSFNSFARTLGMTMGISLGSALLFIQLPGVGRITPGLGMRFMQAFATVFWVAAAISFIALIIVVWRGWRGPAKQSITPHQ</sequence>
<feature type="transmembrane region" description="Helical" evidence="7">
    <location>
        <begin position="210"/>
        <end position="229"/>
    </location>
</feature>
<keyword evidence="4 7" id="KW-0812">Transmembrane</keyword>
<dbReference type="AlphaFoldDB" id="U4TNF8"/>
<dbReference type="SUPFAM" id="SSF103473">
    <property type="entry name" value="MFS general substrate transporter"/>
    <property type="match status" value="1"/>
</dbReference>
<feature type="transmembrane region" description="Helical" evidence="7">
    <location>
        <begin position="139"/>
        <end position="161"/>
    </location>
</feature>
<feature type="transmembrane region" description="Helical" evidence="7">
    <location>
        <begin position="80"/>
        <end position="100"/>
    </location>
</feature>
<dbReference type="HOGENOM" id="CLU_000960_28_3_9"/>
<keyword evidence="6 7" id="KW-0472">Membrane</keyword>
<feature type="transmembrane region" description="Helical" evidence="7">
    <location>
        <begin position="167"/>
        <end position="189"/>
    </location>
</feature>
<dbReference type="PANTHER" id="PTHR42718">
    <property type="entry name" value="MAJOR FACILITATOR SUPERFAMILY MULTIDRUG TRANSPORTER MFSC"/>
    <property type="match status" value="1"/>
</dbReference>
<evidence type="ECO:0000313" key="10">
    <source>
        <dbReference type="Proteomes" id="UP000030647"/>
    </source>
</evidence>
<feature type="transmembrane region" description="Helical" evidence="7">
    <location>
        <begin position="235"/>
        <end position="254"/>
    </location>
</feature>
<evidence type="ECO:0000256" key="6">
    <source>
        <dbReference type="ARBA" id="ARBA00023136"/>
    </source>
</evidence>
<gene>
    <name evidence="9" type="ORF">L248_3122</name>
</gene>
<dbReference type="OrthoDB" id="102502at2"/>
<feature type="transmembrane region" description="Helical" evidence="7">
    <location>
        <begin position="274"/>
        <end position="299"/>
    </location>
</feature>
<evidence type="ECO:0000256" key="5">
    <source>
        <dbReference type="ARBA" id="ARBA00022989"/>
    </source>
</evidence>
<dbReference type="PROSITE" id="PS50850">
    <property type="entry name" value="MFS"/>
    <property type="match status" value="1"/>
</dbReference>
<dbReference type="Gene3D" id="1.20.1250.20">
    <property type="entry name" value="MFS general substrate transporter like domains"/>
    <property type="match status" value="1"/>
</dbReference>
<dbReference type="InterPro" id="IPR036259">
    <property type="entry name" value="MFS_trans_sf"/>
</dbReference>
<keyword evidence="3" id="KW-1003">Cell membrane</keyword>
<accession>U4TNF8</accession>
<evidence type="ECO:0000256" key="1">
    <source>
        <dbReference type="ARBA" id="ARBA00004651"/>
    </source>
</evidence>
<feature type="transmembrane region" description="Helical" evidence="7">
    <location>
        <begin position="106"/>
        <end position="127"/>
    </location>
</feature>
<name>U4TNF8_9LACO</name>
<dbReference type="Pfam" id="PF07690">
    <property type="entry name" value="MFS_1"/>
    <property type="match status" value="1"/>
</dbReference>
<evidence type="ECO:0000313" key="9">
    <source>
        <dbReference type="EMBL" id="ERL64960.1"/>
    </source>
</evidence>
<dbReference type="PRINTS" id="PR01036">
    <property type="entry name" value="TCRTETB"/>
</dbReference>
<feature type="transmembrane region" description="Helical" evidence="7">
    <location>
        <begin position="53"/>
        <end position="73"/>
    </location>
</feature>
<feature type="transmembrane region" description="Helical" evidence="7">
    <location>
        <begin position="387"/>
        <end position="404"/>
    </location>
</feature>
<evidence type="ECO:0000256" key="3">
    <source>
        <dbReference type="ARBA" id="ARBA00022475"/>
    </source>
</evidence>
<protein>
    <recommendedName>
        <fullName evidence="8">Major facilitator superfamily (MFS) profile domain-containing protein</fullName>
    </recommendedName>
</protein>